<dbReference type="Pfam" id="PF10722">
    <property type="entry name" value="YbjN"/>
    <property type="match status" value="1"/>
</dbReference>
<evidence type="ECO:0000313" key="1">
    <source>
        <dbReference type="EMBL" id="QPK78207.1"/>
    </source>
</evidence>
<name>A0A7T0PAZ4_9CORY</name>
<dbReference type="InterPro" id="IPR019660">
    <property type="entry name" value="Put_sensory_transdc_reg_YbjN"/>
</dbReference>
<dbReference type="Proteomes" id="UP000594681">
    <property type="component" value="Chromosome"/>
</dbReference>
<gene>
    <name evidence="1" type="ORF">G7Y31_06290</name>
</gene>
<organism evidence="1 2">
    <name type="scientific">Corynebacterium lizhenjunii</name>
    <dbReference type="NCBI Taxonomy" id="2709394"/>
    <lineage>
        <taxon>Bacteria</taxon>
        <taxon>Bacillati</taxon>
        <taxon>Actinomycetota</taxon>
        <taxon>Actinomycetes</taxon>
        <taxon>Mycobacteriales</taxon>
        <taxon>Corynebacteriaceae</taxon>
        <taxon>Corynebacterium</taxon>
    </lineage>
</organism>
<accession>A0A7T0PAZ4</accession>
<evidence type="ECO:0000313" key="2">
    <source>
        <dbReference type="Proteomes" id="UP000594681"/>
    </source>
</evidence>
<keyword evidence="2" id="KW-1185">Reference proteome</keyword>
<dbReference type="AlphaFoldDB" id="A0A7T0PAZ4"/>
<dbReference type="KEGG" id="cliz:G7Y31_06290"/>
<protein>
    <submittedName>
        <fullName evidence="1">YbjN domain-containing protein</fullName>
    </submittedName>
</protein>
<proteinExistence type="predicted"/>
<reference evidence="1 2" key="1">
    <citation type="submission" date="2020-11" db="EMBL/GenBank/DDBJ databases">
        <title>Corynebacterium sp. ZJ-599.</title>
        <authorList>
            <person name="Zhou J."/>
        </authorList>
    </citation>
    <scope>NUCLEOTIDE SEQUENCE [LARGE SCALE GENOMIC DNA]</scope>
    <source>
        <strain evidence="1 2">ZJ-599</strain>
    </source>
</reference>
<dbReference type="RefSeq" id="WP_165008221.1">
    <property type="nucleotide sequence ID" value="NZ_CP064954.1"/>
</dbReference>
<sequence length="162" mass="16803">MTKLNPQDPHSLEVVTIDRVVDAMATFDVTLDKIEGRDDSATANLNGLPCLFAVLDSVVIVRADVQTDAAYSQADAGLFLAANQINSVALGARAVITDFDDQLVVRTERDISIAAGMTDQQLQAALQAAVDGVLGAQNAMVAAAEEMAKLGSAAAAEATEGN</sequence>
<dbReference type="EMBL" id="CP064954">
    <property type="protein sequence ID" value="QPK78207.1"/>
    <property type="molecule type" value="Genomic_DNA"/>
</dbReference>